<dbReference type="InterPro" id="IPR018845">
    <property type="entry name" value="Initiator-bd"/>
</dbReference>
<keyword evidence="3" id="KW-1185">Reference proteome</keyword>
<protein>
    <recommendedName>
        <fullName evidence="1">Initiator binding domain-containing protein</fullName>
    </recommendedName>
</protein>
<evidence type="ECO:0000313" key="3">
    <source>
        <dbReference type="Proteomes" id="UP000001542"/>
    </source>
</evidence>
<accession>A2F3Z5</accession>
<dbReference type="OrthoDB" id="10473232at2759"/>
<dbReference type="SMR" id="A2F3Z5"/>
<reference evidence="2" key="1">
    <citation type="submission" date="2006-10" db="EMBL/GenBank/DDBJ databases">
        <authorList>
            <person name="Amadeo P."/>
            <person name="Zhao Q."/>
            <person name="Wortman J."/>
            <person name="Fraser-Liggett C."/>
            <person name="Carlton J."/>
        </authorList>
    </citation>
    <scope>NUCLEOTIDE SEQUENCE</scope>
    <source>
        <strain evidence="2">G3</strain>
    </source>
</reference>
<gene>
    <name evidence="2" type="ORF">TVAG_406980</name>
</gene>
<name>A2F3Z5_TRIV3</name>
<dbReference type="InParanoid" id="A2F3Z5"/>
<evidence type="ECO:0000259" key="1">
    <source>
        <dbReference type="Pfam" id="PF10416"/>
    </source>
</evidence>
<evidence type="ECO:0000313" key="2">
    <source>
        <dbReference type="EMBL" id="EAY00349.1"/>
    </source>
</evidence>
<feature type="domain" description="Initiator binding" evidence="1">
    <location>
        <begin position="18"/>
        <end position="143"/>
    </location>
</feature>
<dbReference type="KEGG" id="tva:4758168"/>
<dbReference type="VEuPathDB" id="TrichDB:TVAG_406980"/>
<dbReference type="AlphaFoldDB" id="A2F3Z5"/>
<reference evidence="2" key="2">
    <citation type="journal article" date="2007" name="Science">
        <title>Draft genome sequence of the sexually transmitted pathogen Trichomonas vaginalis.</title>
        <authorList>
            <person name="Carlton J.M."/>
            <person name="Hirt R.P."/>
            <person name="Silva J.C."/>
            <person name="Delcher A.L."/>
            <person name="Schatz M."/>
            <person name="Zhao Q."/>
            <person name="Wortman J.R."/>
            <person name="Bidwell S.L."/>
            <person name="Alsmark U.C.M."/>
            <person name="Besteiro S."/>
            <person name="Sicheritz-Ponten T."/>
            <person name="Noel C.J."/>
            <person name="Dacks J.B."/>
            <person name="Foster P.G."/>
            <person name="Simillion C."/>
            <person name="Van de Peer Y."/>
            <person name="Miranda-Saavedra D."/>
            <person name="Barton G.J."/>
            <person name="Westrop G.D."/>
            <person name="Mueller S."/>
            <person name="Dessi D."/>
            <person name="Fiori P.L."/>
            <person name="Ren Q."/>
            <person name="Paulsen I."/>
            <person name="Zhang H."/>
            <person name="Bastida-Corcuera F.D."/>
            <person name="Simoes-Barbosa A."/>
            <person name="Brown M.T."/>
            <person name="Hayes R.D."/>
            <person name="Mukherjee M."/>
            <person name="Okumura C.Y."/>
            <person name="Schneider R."/>
            <person name="Smith A.J."/>
            <person name="Vanacova S."/>
            <person name="Villalvazo M."/>
            <person name="Haas B.J."/>
            <person name="Pertea M."/>
            <person name="Feldblyum T.V."/>
            <person name="Utterback T.R."/>
            <person name="Shu C.L."/>
            <person name="Osoegawa K."/>
            <person name="de Jong P.J."/>
            <person name="Hrdy I."/>
            <person name="Horvathova L."/>
            <person name="Zubacova Z."/>
            <person name="Dolezal P."/>
            <person name="Malik S.B."/>
            <person name="Logsdon J.M. Jr."/>
            <person name="Henze K."/>
            <person name="Gupta A."/>
            <person name="Wang C.C."/>
            <person name="Dunne R.L."/>
            <person name="Upcroft J.A."/>
            <person name="Upcroft P."/>
            <person name="White O."/>
            <person name="Salzberg S.L."/>
            <person name="Tang P."/>
            <person name="Chiu C.-H."/>
            <person name="Lee Y.-S."/>
            <person name="Embley T.M."/>
            <person name="Coombs G.H."/>
            <person name="Mottram J.C."/>
            <person name="Tachezy J."/>
            <person name="Fraser-Liggett C.M."/>
            <person name="Johnson P.J."/>
        </authorList>
    </citation>
    <scope>NUCLEOTIDE SEQUENCE [LARGE SCALE GENOMIC DNA]</scope>
    <source>
        <strain evidence="2">G3</strain>
    </source>
</reference>
<organism evidence="2 3">
    <name type="scientific">Trichomonas vaginalis (strain ATCC PRA-98 / G3)</name>
    <dbReference type="NCBI Taxonomy" id="412133"/>
    <lineage>
        <taxon>Eukaryota</taxon>
        <taxon>Metamonada</taxon>
        <taxon>Parabasalia</taxon>
        <taxon>Trichomonadida</taxon>
        <taxon>Trichomonadidae</taxon>
        <taxon>Trichomonas</taxon>
    </lineage>
</organism>
<dbReference type="VEuPathDB" id="TrichDB:TVAGG3_0226940"/>
<dbReference type="Pfam" id="PF10416">
    <property type="entry name" value="IBD"/>
    <property type="match status" value="1"/>
</dbReference>
<dbReference type="Proteomes" id="UP000001542">
    <property type="component" value="Unassembled WGS sequence"/>
</dbReference>
<dbReference type="EMBL" id="DS113604">
    <property type="protein sequence ID" value="EAY00349.1"/>
    <property type="molecule type" value="Genomic_DNA"/>
</dbReference>
<sequence length="242" mass="27631">MPAEEPDPRPSYWERLSEQDKQTYMILRTTFSSANCKNRRNKSAETFKEIIDSLKAFVMRGDSEDRNRALVCGIYWLKDSIAINTRQLIKILSKCKSSINGSFQQLGYGTIPAGVDSCGELIKVFPEWNNNFSELRQWTVRQLMSSAPKPSSIAEFLQKTLQNQNQTQQFFTPPPNQLEMMNLPGVSIGMNNQFTSAPPAPIIEQPAQDFNNFHEQPLSPQPEIDSYAFENDDISNFMWAAF</sequence>
<proteinExistence type="predicted"/>
<dbReference type="RefSeq" id="XP_001313278.1">
    <property type="nucleotide sequence ID" value="XM_001313277.1"/>
</dbReference>